<dbReference type="AlphaFoldDB" id="A0A172Y2J8"/>
<accession>A0A172Y2J8</accession>
<sequence>MIRNLLIISGAGLILAIVGFGGAFAVGGRDLARHDWTWVITDDEAGDSGFTVERGQVSPDATRTIAWTGDERLAINIPADVVYDQQADAPGITVTGAETVVNRVRFANGRLTLEEAPRGDRSYVRWTRTGIRGWSETDALKIIIKAPSVKAFDLSGPTELKIRGYDQPTLDLTLTGASDVRVQGRTGAVTVDASGSSDARLDELIVEDAKVQVSGSGDVRVGPSGKAEVDVSGSGEVRLTRRPGELRQSVSGSGEVSQD</sequence>
<feature type="domain" description="Putative auto-transporter adhesin head GIN" evidence="2">
    <location>
        <begin position="75"/>
        <end position="243"/>
    </location>
</feature>
<name>A0A172Y2J8_9CAUL</name>
<dbReference type="KEGG" id="bne:DA69_00775"/>
<gene>
    <name evidence="3" type="ORF">DA69_00775</name>
</gene>
<dbReference type="STRING" id="588932.DA69_00775"/>
<evidence type="ECO:0000256" key="1">
    <source>
        <dbReference type="SAM" id="MobiDB-lite"/>
    </source>
</evidence>
<dbReference type="RefSeq" id="WP_025977927.1">
    <property type="nucleotide sequence ID" value="NZ_CP015614.1"/>
</dbReference>
<evidence type="ECO:0000313" key="4">
    <source>
        <dbReference type="Proteomes" id="UP000077603"/>
    </source>
</evidence>
<dbReference type="EMBL" id="CP015614">
    <property type="protein sequence ID" value="ANF53433.1"/>
    <property type="molecule type" value="Genomic_DNA"/>
</dbReference>
<evidence type="ECO:0000259" key="2">
    <source>
        <dbReference type="Pfam" id="PF10988"/>
    </source>
</evidence>
<feature type="compositionally biased region" description="Polar residues" evidence="1">
    <location>
        <begin position="248"/>
        <end position="259"/>
    </location>
</feature>
<protein>
    <recommendedName>
        <fullName evidence="2">Putative auto-transporter adhesin head GIN domain-containing protein</fullName>
    </recommendedName>
</protein>
<dbReference type="Proteomes" id="UP000077603">
    <property type="component" value="Chromosome"/>
</dbReference>
<dbReference type="Gene3D" id="2.160.20.120">
    <property type="match status" value="1"/>
</dbReference>
<feature type="region of interest" description="Disordered" evidence="1">
    <location>
        <begin position="215"/>
        <end position="259"/>
    </location>
</feature>
<keyword evidence="4" id="KW-1185">Reference proteome</keyword>
<dbReference type="InterPro" id="IPR021255">
    <property type="entry name" value="DUF2807"/>
</dbReference>
<reference evidence="3 4" key="1">
    <citation type="journal article" date="2014" name="Genome Announc.">
        <title>Genome Sequence of a Promising Hydrogen-Producing Facultative Anaerobic Bacterium, Brevundimonas naejangsanensis Strain B1.</title>
        <authorList>
            <person name="Su H."/>
            <person name="Zhang T."/>
            <person name="Bao M."/>
            <person name="Jiang Y."/>
            <person name="Wang Y."/>
            <person name="Tan T."/>
        </authorList>
    </citation>
    <scope>NUCLEOTIDE SEQUENCE [LARGE SCALE GENOMIC DNA]</scope>
    <source>
        <strain evidence="3 4">B1</strain>
    </source>
</reference>
<proteinExistence type="predicted"/>
<organism evidence="3 4">
    <name type="scientific">Brevundimonas naejangsanensis</name>
    <dbReference type="NCBI Taxonomy" id="588932"/>
    <lineage>
        <taxon>Bacteria</taxon>
        <taxon>Pseudomonadati</taxon>
        <taxon>Pseudomonadota</taxon>
        <taxon>Alphaproteobacteria</taxon>
        <taxon>Caulobacterales</taxon>
        <taxon>Caulobacteraceae</taxon>
        <taxon>Brevundimonas</taxon>
    </lineage>
</organism>
<dbReference type="OrthoDB" id="7210382at2"/>
<evidence type="ECO:0000313" key="3">
    <source>
        <dbReference type="EMBL" id="ANF53433.1"/>
    </source>
</evidence>
<dbReference type="Pfam" id="PF10988">
    <property type="entry name" value="DUF2807"/>
    <property type="match status" value="1"/>
</dbReference>
<dbReference type="eggNOG" id="COG4709">
    <property type="taxonomic scope" value="Bacteria"/>
</dbReference>